<proteinExistence type="predicted"/>
<evidence type="ECO:0000313" key="4">
    <source>
        <dbReference type="Proteomes" id="UP001283361"/>
    </source>
</evidence>
<evidence type="ECO:0000256" key="2">
    <source>
        <dbReference type="SAM" id="Phobius"/>
    </source>
</evidence>
<sequence>MLSFQKVSTALIARSKNDFKAYGIVIVTQQDANRKQRIRRSWSDKRQRVEAHSPSNNNRSSSCCLYTETTLRQPREKEIPTSDKALVVRVNITVVKEGVGGSRHGHFSITPSSLGVQRRQKRRVVTEVTHGTTSCDLIVGNNLRSGPESRSGNPIEYTKQVVQAIWDEWDGGRLEAGFIKRKVPSSQPLHQNFRSYEESYTRDAREATEGRDWLSDFFRFRHHSVSLYLCLSGISAESTSSKGHCIAGWRTIAVLLFSFSHCLYFIFLCCDDLEAVSRIHNARMMVPSSACNDQRYV</sequence>
<dbReference type="EMBL" id="JAWDGP010003618">
    <property type="protein sequence ID" value="KAK3772557.1"/>
    <property type="molecule type" value="Genomic_DNA"/>
</dbReference>
<name>A0AAE0ZQ49_9GAST</name>
<gene>
    <name evidence="3" type="ORF">RRG08_017095</name>
</gene>
<keyword evidence="2" id="KW-1133">Transmembrane helix</keyword>
<dbReference type="Proteomes" id="UP001283361">
    <property type="component" value="Unassembled WGS sequence"/>
</dbReference>
<evidence type="ECO:0000256" key="1">
    <source>
        <dbReference type="SAM" id="MobiDB-lite"/>
    </source>
</evidence>
<feature type="transmembrane region" description="Helical" evidence="2">
    <location>
        <begin position="247"/>
        <end position="270"/>
    </location>
</feature>
<dbReference type="AlphaFoldDB" id="A0AAE0ZQ49"/>
<protein>
    <submittedName>
        <fullName evidence="3">Uncharacterized protein</fullName>
    </submittedName>
</protein>
<organism evidence="3 4">
    <name type="scientific">Elysia crispata</name>
    <name type="common">lettuce slug</name>
    <dbReference type="NCBI Taxonomy" id="231223"/>
    <lineage>
        <taxon>Eukaryota</taxon>
        <taxon>Metazoa</taxon>
        <taxon>Spiralia</taxon>
        <taxon>Lophotrochozoa</taxon>
        <taxon>Mollusca</taxon>
        <taxon>Gastropoda</taxon>
        <taxon>Heterobranchia</taxon>
        <taxon>Euthyneura</taxon>
        <taxon>Panpulmonata</taxon>
        <taxon>Sacoglossa</taxon>
        <taxon>Placobranchoidea</taxon>
        <taxon>Plakobranchidae</taxon>
        <taxon>Elysia</taxon>
    </lineage>
</organism>
<evidence type="ECO:0000313" key="3">
    <source>
        <dbReference type="EMBL" id="KAK3772557.1"/>
    </source>
</evidence>
<keyword evidence="4" id="KW-1185">Reference proteome</keyword>
<feature type="region of interest" description="Disordered" evidence="1">
    <location>
        <begin position="35"/>
        <end position="64"/>
    </location>
</feature>
<reference evidence="3" key="1">
    <citation type="journal article" date="2023" name="G3 (Bethesda)">
        <title>A reference genome for the long-term kleptoplast-retaining sea slug Elysia crispata morphotype clarki.</title>
        <authorList>
            <person name="Eastman K.E."/>
            <person name="Pendleton A.L."/>
            <person name="Shaikh M.A."/>
            <person name="Suttiyut T."/>
            <person name="Ogas R."/>
            <person name="Tomko P."/>
            <person name="Gavelis G."/>
            <person name="Widhalm J.R."/>
            <person name="Wisecaver J.H."/>
        </authorList>
    </citation>
    <scope>NUCLEOTIDE SEQUENCE</scope>
    <source>
        <strain evidence="3">ECLA1</strain>
    </source>
</reference>
<feature type="compositionally biased region" description="Low complexity" evidence="1">
    <location>
        <begin position="53"/>
        <end position="62"/>
    </location>
</feature>
<keyword evidence="2" id="KW-0472">Membrane</keyword>
<accession>A0AAE0ZQ49</accession>
<keyword evidence="2" id="KW-0812">Transmembrane</keyword>
<comment type="caution">
    <text evidence="3">The sequence shown here is derived from an EMBL/GenBank/DDBJ whole genome shotgun (WGS) entry which is preliminary data.</text>
</comment>
<feature type="compositionally biased region" description="Basic and acidic residues" evidence="1">
    <location>
        <begin position="41"/>
        <end position="51"/>
    </location>
</feature>